<evidence type="ECO:0000313" key="7">
    <source>
        <dbReference type="EMBL" id="SFQ31326.1"/>
    </source>
</evidence>
<dbReference type="STRING" id="937334.SAMN05444406_12614"/>
<comment type="similarity">
    <text evidence="5">Belongs to the binding-protein-dependent transport system permease family.</text>
</comment>
<evidence type="ECO:0000313" key="8">
    <source>
        <dbReference type="Proteomes" id="UP000198577"/>
    </source>
</evidence>
<feature type="transmembrane region" description="Helical" evidence="5">
    <location>
        <begin position="225"/>
        <end position="247"/>
    </location>
</feature>
<dbReference type="InterPro" id="IPR000515">
    <property type="entry name" value="MetI-like"/>
</dbReference>
<name>A0A1I5XHP6_9FIRM</name>
<dbReference type="InterPro" id="IPR035906">
    <property type="entry name" value="MetI-like_sf"/>
</dbReference>
<dbReference type="PANTHER" id="PTHR43496">
    <property type="entry name" value="PROTEIN LPLB"/>
    <property type="match status" value="1"/>
</dbReference>
<comment type="subcellular location">
    <subcellularLocation>
        <location evidence="5">Cell membrane</location>
        <topology evidence="5">Multi-pass membrane protein</topology>
    </subcellularLocation>
    <subcellularLocation>
        <location evidence="1">Membrane</location>
        <topology evidence="1">Multi-pass membrane protein</topology>
    </subcellularLocation>
</comment>
<evidence type="ECO:0000259" key="6">
    <source>
        <dbReference type="PROSITE" id="PS50928"/>
    </source>
</evidence>
<keyword evidence="5" id="KW-0813">Transport</keyword>
<protein>
    <submittedName>
        <fullName evidence="7">Carbohydrate ABC transporter membrane protein 1, CUT1 family</fullName>
    </submittedName>
</protein>
<organism evidence="7 8">
    <name type="scientific">Caldicoprobacter faecalis</name>
    <dbReference type="NCBI Taxonomy" id="937334"/>
    <lineage>
        <taxon>Bacteria</taxon>
        <taxon>Bacillati</taxon>
        <taxon>Bacillota</taxon>
        <taxon>Clostridia</taxon>
        <taxon>Caldicoprobacterales</taxon>
        <taxon>Caldicoprobacteraceae</taxon>
        <taxon>Caldicoprobacter</taxon>
    </lineage>
</organism>
<evidence type="ECO:0000256" key="5">
    <source>
        <dbReference type="RuleBase" id="RU363032"/>
    </source>
</evidence>
<dbReference type="OrthoDB" id="9788108at2"/>
<dbReference type="AlphaFoldDB" id="A0A1I5XHP6"/>
<feature type="transmembrane region" description="Helical" evidence="5">
    <location>
        <begin position="181"/>
        <end position="204"/>
    </location>
</feature>
<dbReference type="CDD" id="cd06261">
    <property type="entry name" value="TM_PBP2"/>
    <property type="match status" value="1"/>
</dbReference>
<keyword evidence="8" id="KW-1185">Reference proteome</keyword>
<proteinExistence type="inferred from homology"/>
<feature type="transmembrane region" description="Helical" evidence="5">
    <location>
        <begin position="29"/>
        <end position="56"/>
    </location>
</feature>
<feature type="transmembrane region" description="Helical" evidence="5">
    <location>
        <begin position="126"/>
        <end position="149"/>
    </location>
</feature>
<evidence type="ECO:0000256" key="1">
    <source>
        <dbReference type="ARBA" id="ARBA00004141"/>
    </source>
</evidence>
<dbReference type="Gene3D" id="1.10.3720.10">
    <property type="entry name" value="MetI-like"/>
    <property type="match status" value="1"/>
</dbReference>
<dbReference type="RefSeq" id="WP_092282593.1">
    <property type="nucleotide sequence ID" value="NZ_FOXR01000026.1"/>
</dbReference>
<sequence length="317" mass="37028">MRVATNNPTLNLETKYRREMWRKIRKDKWYYLLLLPGIIYFLVFRYGPMWGILIAFKNYMPFLGFWKSPWVGFQNFEDFFANPDFFKLLRNTLLISFYNLIFTFPAPIILALLLNEVKNALFKRTVQTLVYIPHFISMTIVVSLTYIFLTTQGGFVNNWLYEHMGRKIQFLTDPKWFRPLIIIQTIWKETGWGTIIFLAALTNINPSLYEAAIVDGAKRWQQMRYITLPCLMPTVIILLILRLGGILDTGFEQIYLMMNSLNREVADVFDTYVYTMGIARGAFSYSTAVGLFKSIVGIVLIQLSNLLARKVSDISLF</sequence>
<feature type="domain" description="ABC transmembrane type-1" evidence="6">
    <location>
        <begin position="89"/>
        <end position="304"/>
    </location>
</feature>
<dbReference type="GO" id="GO:0055085">
    <property type="term" value="P:transmembrane transport"/>
    <property type="evidence" value="ECO:0007669"/>
    <property type="project" value="InterPro"/>
</dbReference>
<gene>
    <name evidence="7" type="ORF">SAMN05444406_12614</name>
</gene>
<keyword evidence="2 5" id="KW-0812">Transmembrane</keyword>
<dbReference type="PANTHER" id="PTHR43496:SF1">
    <property type="entry name" value="POLYGALACTURONAN_RHAMNOGALACTURONAN TRANSPORT SYSTEM PERMEASE PROTEIN YTEP"/>
    <property type="match status" value="1"/>
</dbReference>
<accession>A0A1I5XHP6</accession>
<dbReference type="Proteomes" id="UP000198577">
    <property type="component" value="Unassembled WGS sequence"/>
</dbReference>
<evidence type="ECO:0000256" key="2">
    <source>
        <dbReference type="ARBA" id="ARBA00022692"/>
    </source>
</evidence>
<evidence type="ECO:0000256" key="4">
    <source>
        <dbReference type="ARBA" id="ARBA00023136"/>
    </source>
</evidence>
<feature type="transmembrane region" description="Helical" evidence="5">
    <location>
        <begin position="282"/>
        <end position="301"/>
    </location>
</feature>
<evidence type="ECO:0000256" key="3">
    <source>
        <dbReference type="ARBA" id="ARBA00022989"/>
    </source>
</evidence>
<dbReference type="Pfam" id="PF00528">
    <property type="entry name" value="BPD_transp_1"/>
    <property type="match status" value="1"/>
</dbReference>
<dbReference type="SUPFAM" id="SSF161098">
    <property type="entry name" value="MetI-like"/>
    <property type="match status" value="1"/>
</dbReference>
<reference evidence="7 8" key="1">
    <citation type="submission" date="2016-10" db="EMBL/GenBank/DDBJ databases">
        <authorList>
            <person name="de Groot N.N."/>
        </authorList>
    </citation>
    <scope>NUCLEOTIDE SEQUENCE [LARGE SCALE GENOMIC DNA]</scope>
    <source>
        <strain evidence="7 8">DSM 20678</strain>
    </source>
</reference>
<dbReference type="EMBL" id="FOXR01000026">
    <property type="protein sequence ID" value="SFQ31326.1"/>
    <property type="molecule type" value="Genomic_DNA"/>
</dbReference>
<feature type="transmembrane region" description="Helical" evidence="5">
    <location>
        <begin position="93"/>
        <end position="114"/>
    </location>
</feature>
<dbReference type="PROSITE" id="PS50928">
    <property type="entry name" value="ABC_TM1"/>
    <property type="match status" value="1"/>
</dbReference>
<keyword evidence="3 5" id="KW-1133">Transmembrane helix</keyword>
<dbReference type="GO" id="GO:0005886">
    <property type="term" value="C:plasma membrane"/>
    <property type="evidence" value="ECO:0007669"/>
    <property type="project" value="UniProtKB-SubCell"/>
</dbReference>
<keyword evidence="4 5" id="KW-0472">Membrane</keyword>